<feature type="DNA-binding region" description="H-T-H motif" evidence="4">
    <location>
        <begin position="34"/>
        <end position="53"/>
    </location>
</feature>
<sequence length="205" mass="22052">MSASRVEPRPSEARQRLLGTASRLFYLEGIHSVGVDRIIVEAQVTRATFYRHFPGKEDLVLAYLGEADRAIRGQVETAAATTSGVDAVRAVAESIADGIRFSGFRGCAFLNAVAEYPDAAHPVHQLVLAHRQWFLDTVRDLLAPVRGDRAEDAAHQFVMLRDGAMAAGCLFDPAVVSATFLRGVDGLLQSGVARERRAGPGAHGS</sequence>
<accession>A0ABW8AM44</accession>
<dbReference type="InterPro" id="IPR001647">
    <property type="entry name" value="HTH_TetR"/>
</dbReference>
<feature type="domain" description="HTH tetR-type" evidence="5">
    <location>
        <begin position="11"/>
        <end position="71"/>
    </location>
</feature>
<dbReference type="PANTHER" id="PTHR47506">
    <property type="entry name" value="TRANSCRIPTIONAL REGULATORY PROTEIN"/>
    <property type="match status" value="1"/>
</dbReference>
<keyword evidence="1" id="KW-0805">Transcription regulation</keyword>
<dbReference type="SUPFAM" id="SSF48498">
    <property type="entry name" value="Tetracyclin repressor-like, C-terminal domain"/>
    <property type="match status" value="1"/>
</dbReference>
<dbReference type="Proteomes" id="UP001612915">
    <property type="component" value="Unassembled WGS sequence"/>
</dbReference>
<reference evidence="6 7" key="1">
    <citation type="submission" date="2024-10" db="EMBL/GenBank/DDBJ databases">
        <title>The Natural Products Discovery Center: Release of the First 8490 Sequenced Strains for Exploring Actinobacteria Biosynthetic Diversity.</title>
        <authorList>
            <person name="Kalkreuter E."/>
            <person name="Kautsar S.A."/>
            <person name="Yang D."/>
            <person name="Bader C.D."/>
            <person name="Teijaro C.N."/>
            <person name="Fluegel L."/>
            <person name="Davis C.M."/>
            <person name="Simpson J.R."/>
            <person name="Lauterbach L."/>
            <person name="Steele A.D."/>
            <person name="Gui C."/>
            <person name="Meng S."/>
            <person name="Li G."/>
            <person name="Viehrig K."/>
            <person name="Ye F."/>
            <person name="Su P."/>
            <person name="Kiefer A.F."/>
            <person name="Nichols A."/>
            <person name="Cepeda A.J."/>
            <person name="Yan W."/>
            <person name="Fan B."/>
            <person name="Jiang Y."/>
            <person name="Adhikari A."/>
            <person name="Zheng C.-J."/>
            <person name="Schuster L."/>
            <person name="Cowan T.M."/>
            <person name="Smanski M.J."/>
            <person name="Chevrette M.G."/>
            <person name="De Carvalho L.P.S."/>
            <person name="Shen B."/>
        </authorList>
    </citation>
    <scope>NUCLEOTIDE SEQUENCE [LARGE SCALE GENOMIC DNA]</scope>
    <source>
        <strain evidence="6 7">NPDC049639</strain>
    </source>
</reference>
<dbReference type="InterPro" id="IPR036271">
    <property type="entry name" value="Tet_transcr_reg_TetR-rel_C_sf"/>
</dbReference>
<evidence type="ECO:0000259" key="5">
    <source>
        <dbReference type="PROSITE" id="PS50977"/>
    </source>
</evidence>
<protein>
    <submittedName>
        <fullName evidence="6">TetR/AcrR family transcriptional regulator</fullName>
    </submittedName>
</protein>
<organism evidence="6 7">
    <name type="scientific">Spongisporangium articulatum</name>
    <dbReference type="NCBI Taxonomy" id="3362603"/>
    <lineage>
        <taxon>Bacteria</taxon>
        <taxon>Bacillati</taxon>
        <taxon>Actinomycetota</taxon>
        <taxon>Actinomycetes</taxon>
        <taxon>Kineosporiales</taxon>
        <taxon>Kineosporiaceae</taxon>
        <taxon>Spongisporangium</taxon>
    </lineage>
</organism>
<gene>
    <name evidence="6" type="ORF">ACIB24_08235</name>
</gene>
<evidence type="ECO:0000256" key="2">
    <source>
        <dbReference type="ARBA" id="ARBA00023125"/>
    </source>
</evidence>
<dbReference type="InterPro" id="IPR009057">
    <property type="entry name" value="Homeodomain-like_sf"/>
</dbReference>
<proteinExistence type="predicted"/>
<dbReference type="PRINTS" id="PR00455">
    <property type="entry name" value="HTHTETR"/>
</dbReference>
<evidence type="ECO:0000313" key="7">
    <source>
        <dbReference type="Proteomes" id="UP001612915"/>
    </source>
</evidence>
<evidence type="ECO:0000256" key="3">
    <source>
        <dbReference type="ARBA" id="ARBA00023163"/>
    </source>
</evidence>
<dbReference type="EMBL" id="JBITLV010000002">
    <property type="protein sequence ID" value="MFI7587047.1"/>
    <property type="molecule type" value="Genomic_DNA"/>
</dbReference>
<dbReference type="PROSITE" id="PS50977">
    <property type="entry name" value="HTH_TETR_2"/>
    <property type="match status" value="1"/>
</dbReference>
<evidence type="ECO:0000256" key="4">
    <source>
        <dbReference type="PROSITE-ProRule" id="PRU00335"/>
    </source>
</evidence>
<evidence type="ECO:0000256" key="1">
    <source>
        <dbReference type="ARBA" id="ARBA00023015"/>
    </source>
</evidence>
<dbReference type="PANTHER" id="PTHR47506:SF3">
    <property type="entry name" value="HTH-TYPE TRANSCRIPTIONAL REGULATOR LMRA"/>
    <property type="match status" value="1"/>
</dbReference>
<keyword evidence="7" id="KW-1185">Reference proteome</keyword>
<comment type="caution">
    <text evidence="6">The sequence shown here is derived from an EMBL/GenBank/DDBJ whole genome shotgun (WGS) entry which is preliminary data.</text>
</comment>
<dbReference type="Gene3D" id="1.10.357.10">
    <property type="entry name" value="Tetracycline Repressor, domain 2"/>
    <property type="match status" value="1"/>
</dbReference>
<keyword evidence="3" id="KW-0804">Transcription</keyword>
<dbReference type="SUPFAM" id="SSF46689">
    <property type="entry name" value="Homeodomain-like"/>
    <property type="match status" value="1"/>
</dbReference>
<dbReference type="Pfam" id="PF00440">
    <property type="entry name" value="TetR_N"/>
    <property type="match status" value="1"/>
</dbReference>
<keyword evidence="2 4" id="KW-0238">DNA-binding</keyword>
<name>A0ABW8AM44_9ACTN</name>
<dbReference type="RefSeq" id="WP_398277927.1">
    <property type="nucleotide sequence ID" value="NZ_JBITLV010000002.1"/>
</dbReference>
<evidence type="ECO:0000313" key="6">
    <source>
        <dbReference type="EMBL" id="MFI7587047.1"/>
    </source>
</evidence>